<dbReference type="EMBL" id="JAHIBW010000028">
    <property type="protein sequence ID" value="KAG7296811.1"/>
    <property type="molecule type" value="Genomic_DNA"/>
</dbReference>
<feature type="chain" id="PRO_5045435903" evidence="1">
    <location>
        <begin position="22"/>
        <end position="107"/>
    </location>
</feature>
<gene>
    <name evidence="2" type="ORF">JYU34_020753</name>
</gene>
<sequence length="107" mass="12153">MHVLLPYLWLVLLLLTPPASTKHTKVIIHVPYKVHRHKHTHTIVRHVHHKPASHDHYEVLGYTYGEKKPVHFGGGHGWYAADDSGLEQESPVHFTAGGNDLGLENDY</sequence>
<protein>
    <submittedName>
        <fullName evidence="2">Uncharacterized protein</fullName>
    </submittedName>
</protein>
<dbReference type="Proteomes" id="UP000823941">
    <property type="component" value="Chromosome 28"/>
</dbReference>
<keyword evidence="3" id="KW-1185">Reference proteome</keyword>
<reference evidence="2 3" key="1">
    <citation type="submission" date="2021-06" db="EMBL/GenBank/DDBJ databases">
        <title>A haploid diamondback moth (Plutella xylostella L.) genome assembly resolves 31 chromosomes and identifies a diamide resistance mutation.</title>
        <authorList>
            <person name="Ward C.M."/>
            <person name="Perry K.D."/>
            <person name="Baker G."/>
            <person name="Powis K."/>
            <person name="Heckel D.G."/>
            <person name="Baxter S.W."/>
        </authorList>
    </citation>
    <scope>NUCLEOTIDE SEQUENCE [LARGE SCALE GENOMIC DNA]</scope>
    <source>
        <strain evidence="2 3">LV</strain>
        <tissue evidence="2">Single pupa</tissue>
    </source>
</reference>
<proteinExistence type="predicted"/>
<name>A0ABQ7PV02_PLUXY</name>
<evidence type="ECO:0000313" key="3">
    <source>
        <dbReference type="Proteomes" id="UP000823941"/>
    </source>
</evidence>
<accession>A0ABQ7PV02</accession>
<evidence type="ECO:0000256" key="1">
    <source>
        <dbReference type="SAM" id="SignalP"/>
    </source>
</evidence>
<evidence type="ECO:0000313" key="2">
    <source>
        <dbReference type="EMBL" id="KAG7296811.1"/>
    </source>
</evidence>
<feature type="signal peptide" evidence="1">
    <location>
        <begin position="1"/>
        <end position="21"/>
    </location>
</feature>
<keyword evidence="1" id="KW-0732">Signal</keyword>
<comment type="caution">
    <text evidence="2">The sequence shown here is derived from an EMBL/GenBank/DDBJ whole genome shotgun (WGS) entry which is preliminary data.</text>
</comment>
<organism evidence="2 3">
    <name type="scientific">Plutella xylostella</name>
    <name type="common">Diamondback moth</name>
    <name type="synonym">Plutella maculipennis</name>
    <dbReference type="NCBI Taxonomy" id="51655"/>
    <lineage>
        <taxon>Eukaryota</taxon>
        <taxon>Metazoa</taxon>
        <taxon>Ecdysozoa</taxon>
        <taxon>Arthropoda</taxon>
        <taxon>Hexapoda</taxon>
        <taxon>Insecta</taxon>
        <taxon>Pterygota</taxon>
        <taxon>Neoptera</taxon>
        <taxon>Endopterygota</taxon>
        <taxon>Lepidoptera</taxon>
        <taxon>Glossata</taxon>
        <taxon>Ditrysia</taxon>
        <taxon>Yponomeutoidea</taxon>
        <taxon>Plutellidae</taxon>
        <taxon>Plutella</taxon>
    </lineage>
</organism>